<evidence type="ECO:0000313" key="1">
    <source>
        <dbReference type="EMBL" id="KAH0214737.1"/>
    </source>
</evidence>
<accession>A0A9P8GAT5</accession>
<dbReference type="Proteomes" id="UP000767238">
    <property type="component" value="Unassembled WGS sequence"/>
</dbReference>
<dbReference type="EMBL" id="JAHFYH010000080">
    <property type="protein sequence ID" value="KAH0214737.1"/>
    <property type="molecule type" value="Genomic_DNA"/>
</dbReference>
<protein>
    <submittedName>
        <fullName evidence="1">Uncharacterized protein</fullName>
    </submittedName>
</protein>
<reference evidence="1" key="2">
    <citation type="submission" date="2021-08" db="EMBL/GenBank/DDBJ databases">
        <authorList>
            <person name="Gostincar C."/>
            <person name="Sun X."/>
            <person name="Song Z."/>
            <person name="Gunde-Cimerman N."/>
        </authorList>
    </citation>
    <scope>NUCLEOTIDE SEQUENCE</scope>
    <source>
        <strain evidence="1">EXF-8016</strain>
    </source>
</reference>
<dbReference type="OrthoDB" id="3944128at2759"/>
<evidence type="ECO:0000313" key="2">
    <source>
        <dbReference type="Proteomes" id="UP000767238"/>
    </source>
</evidence>
<reference evidence="1" key="1">
    <citation type="journal article" date="2021" name="J Fungi (Basel)">
        <title>Virulence traits and population genomics of the black yeast Aureobasidium melanogenum.</title>
        <authorList>
            <person name="Cernosa A."/>
            <person name="Sun X."/>
            <person name="Gostincar C."/>
            <person name="Fang C."/>
            <person name="Gunde-Cimerman N."/>
            <person name="Song Z."/>
        </authorList>
    </citation>
    <scope>NUCLEOTIDE SEQUENCE</scope>
    <source>
        <strain evidence="1">EXF-8016</strain>
    </source>
</reference>
<organism evidence="1 2">
    <name type="scientific">Aureobasidium melanogenum</name>
    <name type="common">Aureobasidium pullulans var. melanogenum</name>
    <dbReference type="NCBI Taxonomy" id="46634"/>
    <lineage>
        <taxon>Eukaryota</taxon>
        <taxon>Fungi</taxon>
        <taxon>Dikarya</taxon>
        <taxon>Ascomycota</taxon>
        <taxon>Pezizomycotina</taxon>
        <taxon>Dothideomycetes</taxon>
        <taxon>Dothideomycetidae</taxon>
        <taxon>Dothideales</taxon>
        <taxon>Saccotheciaceae</taxon>
        <taxon>Aureobasidium</taxon>
    </lineage>
</organism>
<feature type="non-terminal residue" evidence="1">
    <location>
        <position position="423"/>
    </location>
</feature>
<comment type="caution">
    <text evidence="1">The sequence shown here is derived from an EMBL/GenBank/DDBJ whole genome shotgun (WGS) entry which is preliminary data.</text>
</comment>
<name>A0A9P8GAT5_AURME</name>
<gene>
    <name evidence="1" type="ORF">KCV03_g8359</name>
</gene>
<proteinExistence type="predicted"/>
<sequence>MYTVTAYVNNVPPFPTPQAPCTISDEDCQALYNKNSSLVYASYTPICNITSTSPLPTYSTDSAGQSCSLCYVKANSAQLLYWPVRTVDGSGNLCNSSIRTLGLARTGDGPNTFVTGGVTITSPSVGIYLASVSRADGCYTTLTSTIVVVPPSEVSSARGVRALYQSEPFQYQDLNYKCQPANSSIYWIQNEPGNDCYQQVPAVAYFMGEYEFGQEQYYPTKYGPPLTIGPDYRPYILPPATMTDWANSIFHTSGCQIQVNGVWDPPRALLPGTTVLTPVVAWGTATSSTAVSTSSALPAEVEHSQLAETTASRVTSTTTAVAENLGSEKTSRIESSGLTTDIVTSEIRVTIISLSCRCYAGYAVGRYTWAYHRTCKHACFNNCKSEVIFFGLFTCDIFVCEIIACGVFTCGVPRPGGRAQDLK</sequence>
<dbReference type="AlphaFoldDB" id="A0A9P8GAT5"/>